<reference evidence="2 3" key="1">
    <citation type="journal article" date="2019" name="Commun. Biol.">
        <title>The bagworm genome reveals a unique fibroin gene that provides high tensile strength.</title>
        <authorList>
            <person name="Kono N."/>
            <person name="Nakamura H."/>
            <person name="Ohtoshi R."/>
            <person name="Tomita M."/>
            <person name="Numata K."/>
            <person name="Arakawa K."/>
        </authorList>
    </citation>
    <scope>NUCLEOTIDE SEQUENCE [LARGE SCALE GENOMIC DNA]</scope>
</reference>
<proteinExistence type="predicted"/>
<dbReference type="EMBL" id="BGZK01000106">
    <property type="protein sequence ID" value="GBP19305.1"/>
    <property type="molecule type" value="Genomic_DNA"/>
</dbReference>
<keyword evidence="3" id="KW-1185">Reference proteome</keyword>
<evidence type="ECO:0000313" key="2">
    <source>
        <dbReference type="EMBL" id="GBP19305.1"/>
    </source>
</evidence>
<gene>
    <name evidence="2" type="ORF">EVAR_79905_1</name>
</gene>
<dbReference type="Pfam" id="PF03184">
    <property type="entry name" value="DDE_1"/>
    <property type="match status" value="1"/>
</dbReference>
<sequence length="105" mass="11640">MLEVVRDNDVILSCLPSYTTSASQPLDRAVFGPLKAFHNSETSRFMRANPNKKLSIYNSGELVANAWIRAVTLANAIRFRVKMPKMEPLRAQLKISAVAQAAAFC</sequence>
<evidence type="ECO:0000259" key="1">
    <source>
        <dbReference type="Pfam" id="PF03184"/>
    </source>
</evidence>
<protein>
    <recommendedName>
        <fullName evidence="1">DDE-1 domain-containing protein</fullName>
    </recommendedName>
</protein>
<organism evidence="2 3">
    <name type="scientific">Eumeta variegata</name>
    <name type="common">Bagworm moth</name>
    <name type="synonym">Eumeta japonica</name>
    <dbReference type="NCBI Taxonomy" id="151549"/>
    <lineage>
        <taxon>Eukaryota</taxon>
        <taxon>Metazoa</taxon>
        <taxon>Ecdysozoa</taxon>
        <taxon>Arthropoda</taxon>
        <taxon>Hexapoda</taxon>
        <taxon>Insecta</taxon>
        <taxon>Pterygota</taxon>
        <taxon>Neoptera</taxon>
        <taxon>Endopterygota</taxon>
        <taxon>Lepidoptera</taxon>
        <taxon>Glossata</taxon>
        <taxon>Ditrysia</taxon>
        <taxon>Tineoidea</taxon>
        <taxon>Psychidae</taxon>
        <taxon>Oiketicinae</taxon>
        <taxon>Eumeta</taxon>
    </lineage>
</organism>
<feature type="domain" description="DDE-1" evidence="1">
    <location>
        <begin position="6"/>
        <end position="72"/>
    </location>
</feature>
<name>A0A4C1TZ14_EUMVA</name>
<dbReference type="OrthoDB" id="7477068at2759"/>
<dbReference type="AlphaFoldDB" id="A0A4C1TZ14"/>
<evidence type="ECO:0000313" key="3">
    <source>
        <dbReference type="Proteomes" id="UP000299102"/>
    </source>
</evidence>
<dbReference type="InterPro" id="IPR004875">
    <property type="entry name" value="DDE_SF_endonuclease_dom"/>
</dbReference>
<dbReference type="GO" id="GO:0003676">
    <property type="term" value="F:nucleic acid binding"/>
    <property type="evidence" value="ECO:0007669"/>
    <property type="project" value="InterPro"/>
</dbReference>
<comment type="caution">
    <text evidence="2">The sequence shown here is derived from an EMBL/GenBank/DDBJ whole genome shotgun (WGS) entry which is preliminary data.</text>
</comment>
<accession>A0A4C1TZ14</accession>
<dbReference type="Proteomes" id="UP000299102">
    <property type="component" value="Unassembled WGS sequence"/>
</dbReference>